<dbReference type="PANTHER" id="PTHR22954:SF3">
    <property type="entry name" value="PROTEIN CBG08539"/>
    <property type="match status" value="1"/>
</dbReference>
<evidence type="ECO:0000313" key="3">
    <source>
        <dbReference type="Proteomes" id="UP001314205"/>
    </source>
</evidence>
<sequence length="292" mass="33824">MAEEKIQKLIKLRSSIKSKVTIFNKYVKVLQSGGPPSDLQLLDLEGRFKKFDALYAQYDELQSQIEVLSDDSDAQELEREEFEGQYHSLAAAARSVLGARLARQCEQPLNRSLSSYEDASLQQTGAFKSNCVRLPKIDLPVFNGHYQHWLEFRDTFISLIHSRQDIDNINKLHYLRASLRSSALLVIDNLDFKVENYNSAWNLLCSRYDNKRLLVNNHVRELFNVEHMRNESCKGIRRLIDVTKKNLRALTTLDQPTQHWDTLIIHMMAKNLIVSLIENGKNIEILLIILLR</sequence>
<dbReference type="AlphaFoldDB" id="A0AAV1KN11"/>
<reference evidence="2 3" key="1">
    <citation type="submission" date="2023-11" db="EMBL/GenBank/DDBJ databases">
        <authorList>
            <person name="Hedman E."/>
            <person name="Englund M."/>
            <person name="Stromberg M."/>
            <person name="Nyberg Akerstrom W."/>
            <person name="Nylinder S."/>
            <person name="Jareborg N."/>
            <person name="Kallberg Y."/>
            <person name="Kronander E."/>
        </authorList>
    </citation>
    <scope>NUCLEOTIDE SEQUENCE [LARGE SCALE GENOMIC DNA]</scope>
</reference>
<protein>
    <submittedName>
        <fullName evidence="2">Uncharacterized protein</fullName>
    </submittedName>
</protein>
<dbReference type="Pfam" id="PF03564">
    <property type="entry name" value="DUF1759"/>
    <property type="match status" value="1"/>
</dbReference>
<keyword evidence="1" id="KW-0175">Coiled coil</keyword>
<dbReference type="Proteomes" id="UP001314205">
    <property type="component" value="Unassembled WGS sequence"/>
</dbReference>
<gene>
    <name evidence="2" type="ORF">PARMNEM_LOCUS4913</name>
</gene>
<organism evidence="2 3">
    <name type="scientific">Parnassius mnemosyne</name>
    <name type="common">clouded apollo</name>
    <dbReference type="NCBI Taxonomy" id="213953"/>
    <lineage>
        <taxon>Eukaryota</taxon>
        <taxon>Metazoa</taxon>
        <taxon>Ecdysozoa</taxon>
        <taxon>Arthropoda</taxon>
        <taxon>Hexapoda</taxon>
        <taxon>Insecta</taxon>
        <taxon>Pterygota</taxon>
        <taxon>Neoptera</taxon>
        <taxon>Endopterygota</taxon>
        <taxon>Lepidoptera</taxon>
        <taxon>Glossata</taxon>
        <taxon>Ditrysia</taxon>
        <taxon>Papilionoidea</taxon>
        <taxon>Papilionidae</taxon>
        <taxon>Parnassiinae</taxon>
        <taxon>Parnassini</taxon>
        <taxon>Parnassius</taxon>
        <taxon>Driopa</taxon>
    </lineage>
</organism>
<dbReference type="EMBL" id="CAVLGL010000057">
    <property type="protein sequence ID" value="CAK1583527.1"/>
    <property type="molecule type" value="Genomic_DNA"/>
</dbReference>
<dbReference type="PANTHER" id="PTHR22954">
    <property type="entry name" value="RETROVIRAL PROTEASE-RELATED"/>
    <property type="match status" value="1"/>
</dbReference>
<dbReference type="InterPro" id="IPR005312">
    <property type="entry name" value="DUF1759"/>
</dbReference>
<evidence type="ECO:0000313" key="2">
    <source>
        <dbReference type="EMBL" id="CAK1583527.1"/>
    </source>
</evidence>
<comment type="caution">
    <text evidence="2">The sequence shown here is derived from an EMBL/GenBank/DDBJ whole genome shotgun (WGS) entry which is preliminary data.</text>
</comment>
<name>A0AAV1KN11_9NEOP</name>
<feature type="coiled-coil region" evidence="1">
    <location>
        <begin position="51"/>
        <end position="85"/>
    </location>
</feature>
<accession>A0AAV1KN11</accession>
<keyword evidence="3" id="KW-1185">Reference proteome</keyword>
<proteinExistence type="predicted"/>
<evidence type="ECO:0000256" key="1">
    <source>
        <dbReference type="SAM" id="Coils"/>
    </source>
</evidence>